<dbReference type="EMBL" id="MLJW01000112">
    <property type="protein sequence ID" value="OIQ98949.1"/>
    <property type="molecule type" value="Genomic_DNA"/>
</dbReference>
<reference evidence="1" key="1">
    <citation type="submission" date="2016-10" db="EMBL/GenBank/DDBJ databases">
        <title>Sequence of Gallionella enrichment culture.</title>
        <authorList>
            <person name="Poehlein A."/>
            <person name="Muehling M."/>
            <person name="Daniel R."/>
        </authorList>
    </citation>
    <scope>NUCLEOTIDE SEQUENCE</scope>
</reference>
<gene>
    <name evidence="1" type="ORF">GALL_190440</name>
</gene>
<protein>
    <submittedName>
        <fullName evidence="1">Uncharacterized protein</fullName>
    </submittedName>
</protein>
<organism evidence="1">
    <name type="scientific">mine drainage metagenome</name>
    <dbReference type="NCBI Taxonomy" id="410659"/>
    <lineage>
        <taxon>unclassified sequences</taxon>
        <taxon>metagenomes</taxon>
        <taxon>ecological metagenomes</taxon>
    </lineage>
</organism>
<sequence>MGFFKIFPAAAGIIALTATVSFARDQRECEDGDFCRTIIANRDSANRADGTSNEQLPVSTDKESGSVYHVEITRGLSTWLVCVDAYTGKILDRRDSHSIPV</sequence>
<name>A0A1J5SFH1_9ZZZZ</name>
<accession>A0A1J5SFH1</accession>
<comment type="caution">
    <text evidence="1">The sequence shown here is derived from an EMBL/GenBank/DDBJ whole genome shotgun (WGS) entry which is preliminary data.</text>
</comment>
<evidence type="ECO:0000313" key="1">
    <source>
        <dbReference type="EMBL" id="OIQ98949.1"/>
    </source>
</evidence>
<proteinExistence type="predicted"/>
<dbReference type="AlphaFoldDB" id="A0A1J5SFH1"/>